<dbReference type="KEGG" id="dvi:26531119"/>
<feature type="compositionally biased region" description="Low complexity" evidence="1">
    <location>
        <begin position="109"/>
        <end position="123"/>
    </location>
</feature>
<dbReference type="Proteomes" id="UP000008792">
    <property type="component" value="Unassembled WGS sequence"/>
</dbReference>
<name>A0A0Q9WEU2_DROVI</name>
<feature type="region of interest" description="Disordered" evidence="1">
    <location>
        <begin position="108"/>
        <end position="162"/>
    </location>
</feature>
<reference evidence="2 3" key="1">
    <citation type="journal article" date="2007" name="Nature">
        <title>Evolution of genes and genomes on the Drosophila phylogeny.</title>
        <authorList>
            <consortium name="Drosophila 12 Genomes Consortium"/>
            <person name="Clark A.G."/>
            <person name="Eisen M.B."/>
            <person name="Smith D.R."/>
            <person name="Bergman C.M."/>
            <person name="Oliver B."/>
            <person name="Markow T.A."/>
            <person name="Kaufman T.C."/>
            <person name="Kellis M."/>
            <person name="Gelbart W."/>
            <person name="Iyer V.N."/>
            <person name="Pollard D.A."/>
            <person name="Sackton T.B."/>
            <person name="Larracuente A.M."/>
            <person name="Singh N.D."/>
            <person name="Abad J.P."/>
            <person name="Abt D.N."/>
            <person name="Adryan B."/>
            <person name="Aguade M."/>
            <person name="Akashi H."/>
            <person name="Anderson W.W."/>
            <person name="Aquadro C.F."/>
            <person name="Ardell D.H."/>
            <person name="Arguello R."/>
            <person name="Artieri C.G."/>
            <person name="Barbash D.A."/>
            <person name="Barker D."/>
            <person name="Barsanti P."/>
            <person name="Batterham P."/>
            <person name="Batzoglou S."/>
            <person name="Begun D."/>
            <person name="Bhutkar A."/>
            <person name="Blanco E."/>
            <person name="Bosak S.A."/>
            <person name="Bradley R.K."/>
            <person name="Brand A.D."/>
            <person name="Brent M.R."/>
            <person name="Brooks A.N."/>
            <person name="Brown R.H."/>
            <person name="Butlin R.K."/>
            <person name="Caggese C."/>
            <person name="Calvi B.R."/>
            <person name="Bernardo de Carvalho A."/>
            <person name="Caspi A."/>
            <person name="Castrezana S."/>
            <person name="Celniker S.E."/>
            <person name="Chang J.L."/>
            <person name="Chapple C."/>
            <person name="Chatterji S."/>
            <person name="Chinwalla A."/>
            <person name="Civetta A."/>
            <person name="Clifton S.W."/>
            <person name="Comeron J.M."/>
            <person name="Costello J.C."/>
            <person name="Coyne J.A."/>
            <person name="Daub J."/>
            <person name="David R.G."/>
            <person name="Delcher A.L."/>
            <person name="Delehaunty K."/>
            <person name="Do C.B."/>
            <person name="Ebling H."/>
            <person name="Edwards K."/>
            <person name="Eickbush T."/>
            <person name="Evans J.D."/>
            <person name="Filipski A."/>
            <person name="Findeiss S."/>
            <person name="Freyhult E."/>
            <person name="Fulton L."/>
            <person name="Fulton R."/>
            <person name="Garcia A.C."/>
            <person name="Gardiner A."/>
            <person name="Garfield D.A."/>
            <person name="Garvin B.E."/>
            <person name="Gibson G."/>
            <person name="Gilbert D."/>
            <person name="Gnerre S."/>
            <person name="Godfrey J."/>
            <person name="Good R."/>
            <person name="Gotea V."/>
            <person name="Gravely B."/>
            <person name="Greenberg A.J."/>
            <person name="Griffiths-Jones S."/>
            <person name="Gross S."/>
            <person name="Guigo R."/>
            <person name="Gustafson E.A."/>
            <person name="Haerty W."/>
            <person name="Hahn M.W."/>
            <person name="Halligan D.L."/>
            <person name="Halpern A.L."/>
            <person name="Halter G.M."/>
            <person name="Han M.V."/>
            <person name="Heger A."/>
            <person name="Hillier L."/>
            <person name="Hinrichs A.S."/>
            <person name="Holmes I."/>
            <person name="Hoskins R.A."/>
            <person name="Hubisz M.J."/>
            <person name="Hultmark D."/>
            <person name="Huntley M.A."/>
            <person name="Jaffe D.B."/>
            <person name="Jagadeeshan S."/>
            <person name="Jeck W.R."/>
            <person name="Johnson J."/>
            <person name="Jones C.D."/>
            <person name="Jordan W.C."/>
            <person name="Karpen G.H."/>
            <person name="Kataoka E."/>
            <person name="Keightley P.D."/>
            <person name="Kheradpour P."/>
            <person name="Kirkness E.F."/>
            <person name="Koerich L.B."/>
            <person name="Kristiansen K."/>
            <person name="Kudrna D."/>
            <person name="Kulathinal R.J."/>
            <person name="Kumar S."/>
            <person name="Kwok R."/>
            <person name="Lander E."/>
            <person name="Langley C.H."/>
            <person name="Lapoint R."/>
            <person name="Lazzaro B.P."/>
            <person name="Lee S.J."/>
            <person name="Levesque L."/>
            <person name="Li R."/>
            <person name="Lin C.F."/>
            <person name="Lin M.F."/>
            <person name="Lindblad-Toh K."/>
            <person name="Llopart A."/>
            <person name="Long M."/>
            <person name="Low L."/>
            <person name="Lozovsky E."/>
            <person name="Lu J."/>
            <person name="Luo M."/>
            <person name="Machado C.A."/>
            <person name="Makalowski W."/>
            <person name="Marzo M."/>
            <person name="Matsuda M."/>
            <person name="Matzkin L."/>
            <person name="McAllister B."/>
            <person name="McBride C.S."/>
            <person name="McKernan B."/>
            <person name="McKernan K."/>
            <person name="Mendez-Lago M."/>
            <person name="Minx P."/>
            <person name="Mollenhauer M.U."/>
            <person name="Montooth K."/>
            <person name="Mount S.M."/>
            <person name="Mu X."/>
            <person name="Myers E."/>
            <person name="Negre B."/>
            <person name="Newfeld S."/>
            <person name="Nielsen R."/>
            <person name="Noor M.A."/>
            <person name="O'Grady P."/>
            <person name="Pachter L."/>
            <person name="Papaceit M."/>
            <person name="Parisi M.J."/>
            <person name="Parisi M."/>
            <person name="Parts L."/>
            <person name="Pedersen J.S."/>
            <person name="Pesole G."/>
            <person name="Phillippy A.M."/>
            <person name="Ponting C.P."/>
            <person name="Pop M."/>
            <person name="Porcelli D."/>
            <person name="Powell J.R."/>
            <person name="Prohaska S."/>
            <person name="Pruitt K."/>
            <person name="Puig M."/>
            <person name="Quesneville H."/>
            <person name="Ram K.R."/>
            <person name="Rand D."/>
            <person name="Rasmussen M.D."/>
            <person name="Reed L.K."/>
            <person name="Reenan R."/>
            <person name="Reily A."/>
            <person name="Remington K.A."/>
            <person name="Rieger T.T."/>
            <person name="Ritchie M.G."/>
            <person name="Robin C."/>
            <person name="Rogers Y.H."/>
            <person name="Rohde C."/>
            <person name="Rozas J."/>
            <person name="Rubenfield M.J."/>
            <person name="Ruiz A."/>
            <person name="Russo S."/>
            <person name="Salzberg S.L."/>
            <person name="Sanchez-Gracia A."/>
            <person name="Saranga D.J."/>
            <person name="Sato H."/>
            <person name="Schaeffer S.W."/>
            <person name="Schatz M.C."/>
            <person name="Schlenke T."/>
            <person name="Schwartz R."/>
            <person name="Segarra C."/>
            <person name="Singh R.S."/>
            <person name="Sirot L."/>
            <person name="Sirota M."/>
            <person name="Sisneros N.B."/>
            <person name="Smith C.D."/>
            <person name="Smith T.F."/>
            <person name="Spieth J."/>
            <person name="Stage D.E."/>
            <person name="Stark A."/>
            <person name="Stephan W."/>
            <person name="Strausberg R.L."/>
            <person name="Strempel S."/>
            <person name="Sturgill D."/>
            <person name="Sutton G."/>
            <person name="Sutton G.G."/>
            <person name="Tao W."/>
            <person name="Teichmann S."/>
            <person name="Tobari Y.N."/>
            <person name="Tomimura Y."/>
            <person name="Tsolas J.M."/>
            <person name="Valente V.L."/>
            <person name="Venter E."/>
            <person name="Venter J.C."/>
            <person name="Vicario S."/>
            <person name="Vieira F.G."/>
            <person name="Vilella A.J."/>
            <person name="Villasante A."/>
            <person name="Walenz B."/>
            <person name="Wang J."/>
            <person name="Wasserman M."/>
            <person name="Watts T."/>
            <person name="Wilson D."/>
            <person name="Wilson R.K."/>
            <person name="Wing R.A."/>
            <person name="Wolfner M.F."/>
            <person name="Wong A."/>
            <person name="Wong G.K."/>
            <person name="Wu C.I."/>
            <person name="Wu G."/>
            <person name="Yamamoto D."/>
            <person name="Yang H.P."/>
            <person name="Yang S.P."/>
            <person name="Yorke J.A."/>
            <person name="Yoshida K."/>
            <person name="Zdobnov E."/>
            <person name="Zhang P."/>
            <person name="Zhang Y."/>
            <person name="Zimin A.V."/>
            <person name="Baldwin J."/>
            <person name="Abdouelleil A."/>
            <person name="Abdulkadir J."/>
            <person name="Abebe A."/>
            <person name="Abera B."/>
            <person name="Abreu J."/>
            <person name="Acer S.C."/>
            <person name="Aftuck L."/>
            <person name="Alexander A."/>
            <person name="An P."/>
            <person name="Anderson E."/>
            <person name="Anderson S."/>
            <person name="Arachi H."/>
            <person name="Azer M."/>
            <person name="Bachantsang P."/>
            <person name="Barry A."/>
            <person name="Bayul T."/>
            <person name="Berlin A."/>
            <person name="Bessette D."/>
            <person name="Bloom T."/>
            <person name="Blye J."/>
            <person name="Boguslavskiy L."/>
            <person name="Bonnet C."/>
            <person name="Boukhgalter B."/>
            <person name="Bourzgui I."/>
            <person name="Brown A."/>
            <person name="Cahill P."/>
            <person name="Channer S."/>
            <person name="Cheshatsang Y."/>
            <person name="Chuda L."/>
            <person name="Citroen M."/>
            <person name="Collymore A."/>
            <person name="Cooke P."/>
            <person name="Costello M."/>
            <person name="D'Aco K."/>
            <person name="Daza R."/>
            <person name="De Haan G."/>
            <person name="DeGray S."/>
            <person name="DeMaso C."/>
            <person name="Dhargay N."/>
            <person name="Dooley K."/>
            <person name="Dooley E."/>
            <person name="Doricent M."/>
            <person name="Dorje P."/>
            <person name="Dorjee K."/>
            <person name="Dupes A."/>
            <person name="Elong R."/>
            <person name="Falk J."/>
            <person name="Farina A."/>
            <person name="Faro S."/>
            <person name="Ferguson D."/>
            <person name="Fisher S."/>
            <person name="Foley C.D."/>
            <person name="Franke A."/>
            <person name="Friedrich D."/>
            <person name="Gadbois L."/>
            <person name="Gearin G."/>
            <person name="Gearin C.R."/>
            <person name="Giannoukos G."/>
            <person name="Goode T."/>
            <person name="Graham J."/>
            <person name="Grandbois E."/>
            <person name="Grewal S."/>
            <person name="Gyaltsen K."/>
            <person name="Hafez N."/>
            <person name="Hagos B."/>
            <person name="Hall J."/>
            <person name="Henson C."/>
            <person name="Hollinger A."/>
            <person name="Honan T."/>
            <person name="Huard M.D."/>
            <person name="Hughes L."/>
            <person name="Hurhula B."/>
            <person name="Husby M.E."/>
            <person name="Kamat A."/>
            <person name="Kanga B."/>
            <person name="Kashin S."/>
            <person name="Khazanovich D."/>
            <person name="Kisner P."/>
            <person name="Lance K."/>
            <person name="Lara M."/>
            <person name="Lee W."/>
            <person name="Lennon N."/>
            <person name="Letendre F."/>
            <person name="LeVine R."/>
            <person name="Lipovsky A."/>
            <person name="Liu X."/>
            <person name="Liu J."/>
            <person name="Liu S."/>
            <person name="Lokyitsang T."/>
            <person name="Lokyitsang Y."/>
            <person name="Lubonja R."/>
            <person name="Lui A."/>
            <person name="MacDonald P."/>
            <person name="Magnisalis V."/>
            <person name="Maru K."/>
            <person name="Matthews C."/>
            <person name="McCusker W."/>
            <person name="McDonough S."/>
            <person name="Mehta T."/>
            <person name="Meldrim J."/>
            <person name="Meneus L."/>
            <person name="Mihai O."/>
            <person name="Mihalev A."/>
            <person name="Mihova T."/>
            <person name="Mittelman R."/>
            <person name="Mlenga V."/>
            <person name="Montmayeur A."/>
            <person name="Mulrain L."/>
            <person name="Navidi A."/>
            <person name="Naylor J."/>
            <person name="Negash T."/>
            <person name="Nguyen T."/>
            <person name="Nguyen N."/>
            <person name="Nicol R."/>
            <person name="Norbu C."/>
            <person name="Norbu N."/>
            <person name="Novod N."/>
            <person name="O'Neill B."/>
            <person name="Osman S."/>
            <person name="Markiewicz E."/>
            <person name="Oyono O.L."/>
            <person name="Patti C."/>
            <person name="Phunkhang P."/>
            <person name="Pierre F."/>
            <person name="Priest M."/>
            <person name="Raghuraman S."/>
            <person name="Rege F."/>
            <person name="Reyes R."/>
            <person name="Rise C."/>
            <person name="Rogov P."/>
            <person name="Ross K."/>
            <person name="Ryan E."/>
            <person name="Settipalli S."/>
            <person name="Shea T."/>
            <person name="Sherpa N."/>
            <person name="Shi L."/>
            <person name="Shih D."/>
            <person name="Sparrow T."/>
            <person name="Spaulding J."/>
            <person name="Stalker J."/>
            <person name="Stange-Thomann N."/>
            <person name="Stavropoulos S."/>
            <person name="Stone C."/>
            <person name="Strader C."/>
            <person name="Tesfaye S."/>
            <person name="Thomson T."/>
            <person name="Thoulutsang Y."/>
            <person name="Thoulutsang D."/>
            <person name="Topham K."/>
            <person name="Topping I."/>
            <person name="Tsamla T."/>
            <person name="Vassiliev H."/>
            <person name="Vo A."/>
            <person name="Wangchuk T."/>
            <person name="Wangdi T."/>
            <person name="Weiand M."/>
            <person name="Wilkinson J."/>
            <person name="Wilson A."/>
            <person name="Yadav S."/>
            <person name="Young G."/>
            <person name="Yu Q."/>
            <person name="Zembek L."/>
            <person name="Zhong D."/>
            <person name="Zimmer A."/>
            <person name="Zwirko Z."/>
            <person name="Jaffe D.B."/>
            <person name="Alvarez P."/>
            <person name="Brockman W."/>
            <person name="Butler J."/>
            <person name="Chin C."/>
            <person name="Gnerre S."/>
            <person name="Grabherr M."/>
            <person name="Kleber M."/>
            <person name="Mauceli E."/>
            <person name="MacCallum I."/>
        </authorList>
    </citation>
    <scope>NUCLEOTIDE SEQUENCE [LARGE SCALE GENOMIC DNA]</scope>
    <source>
        <strain evidence="3">Tucson 15010-1051.87</strain>
    </source>
</reference>
<gene>
    <name evidence="2" type="primary">Dvir\GJ26349</name>
    <name evidence="2" type="ORF">Dvir_GJ26349</name>
</gene>
<dbReference type="EMBL" id="CH940650">
    <property type="protein sequence ID" value="KRF83097.1"/>
    <property type="molecule type" value="Genomic_DNA"/>
</dbReference>
<accession>A0A0Q9WEU2</accession>
<evidence type="ECO:0000313" key="3">
    <source>
        <dbReference type="Proteomes" id="UP000008792"/>
    </source>
</evidence>
<protein>
    <submittedName>
        <fullName evidence="2">Uncharacterized protein</fullName>
    </submittedName>
</protein>
<dbReference type="AlphaFoldDB" id="A0A0Q9WEU2"/>
<evidence type="ECO:0000256" key="1">
    <source>
        <dbReference type="SAM" id="MobiDB-lite"/>
    </source>
</evidence>
<keyword evidence="3" id="KW-1185">Reference proteome</keyword>
<proteinExistence type="predicted"/>
<sequence>MEDTASVYDLKRHLQAFVDIPGDKQEIKTLDRTLNDFDELSKILNHEIGGDNNNGAAISLYTNNQFFCFLKFYNQDEGNKQNNFSQPSNVDHVTQYVMNIIDSDNSWHSKTSVSDSTDNSNSKLIPKSDSPPKRSCSLTEKTDKSCKSTATPMSQAKPHQDKIPVVPEIPTSCTFRDCLKTDCRQAN</sequence>
<dbReference type="InParanoid" id="A0A0Q9WEU2"/>
<organism evidence="2 3">
    <name type="scientific">Drosophila virilis</name>
    <name type="common">Fruit fly</name>
    <dbReference type="NCBI Taxonomy" id="7244"/>
    <lineage>
        <taxon>Eukaryota</taxon>
        <taxon>Metazoa</taxon>
        <taxon>Ecdysozoa</taxon>
        <taxon>Arthropoda</taxon>
        <taxon>Hexapoda</taxon>
        <taxon>Insecta</taxon>
        <taxon>Pterygota</taxon>
        <taxon>Neoptera</taxon>
        <taxon>Endopterygota</taxon>
        <taxon>Diptera</taxon>
        <taxon>Brachycera</taxon>
        <taxon>Muscomorpha</taxon>
        <taxon>Ephydroidea</taxon>
        <taxon>Drosophilidae</taxon>
        <taxon>Drosophila</taxon>
    </lineage>
</organism>
<evidence type="ECO:0000313" key="2">
    <source>
        <dbReference type="EMBL" id="KRF83097.1"/>
    </source>
</evidence>
<dbReference type="OrthoDB" id="8040656at2759"/>